<evidence type="ECO:0000313" key="2">
    <source>
        <dbReference type="Proteomes" id="UP000837857"/>
    </source>
</evidence>
<feature type="non-terminal residue" evidence="1">
    <location>
        <position position="145"/>
    </location>
</feature>
<name>A0ABN8IHL0_9NEOP</name>
<gene>
    <name evidence="1" type="ORF">IPOD504_LOCUS10061</name>
</gene>
<proteinExistence type="predicted"/>
<keyword evidence="2" id="KW-1185">Reference proteome</keyword>
<evidence type="ECO:0000313" key="1">
    <source>
        <dbReference type="EMBL" id="CAH2057191.1"/>
    </source>
</evidence>
<sequence>MSGTGGVQLIEGIRGFYDFDTCPRKKALVSKGSNSVGRCCARAAADVRSICPPHAHSDIGHLSRAHVCSNLSLAQLMAGRIGPALSKNARANLENPAEVARCCARAALPPAMSMHPLGTRFGACPLHDTARHEEARQTDDTFICR</sequence>
<dbReference type="Proteomes" id="UP000837857">
    <property type="component" value="Chromosome 24"/>
</dbReference>
<organism evidence="1 2">
    <name type="scientific">Iphiclides podalirius</name>
    <name type="common">scarce swallowtail</name>
    <dbReference type="NCBI Taxonomy" id="110791"/>
    <lineage>
        <taxon>Eukaryota</taxon>
        <taxon>Metazoa</taxon>
        <taxon>Ecdysozoa</taxon>
        <taxon>Arthropoda</taxon>
        <taxon>Hexapoda</taxon>
        <taxon>Insecta</taxon>
        <taxon>Pterygota</taxon>
        <taxon>Neoptera</taxon>
        <taxon>Endopterygota</taxon>
        <taxon>Lepidoptera</taxon>
        <taxon>Glossata</taxon>
        <taxon>Ditrysia</taxon>
        <taxon>Papilionoidea</taxon>
        <taxon>Papilionidae</taxon>
        <taxon>Papilioninae</taxon>
        <taxon>Iphiclides</taxon>
    </lineage>
</organism>
<reference evidence="1" key="1">
    <citation type="submission" date="2022-03" db="EMBL/GenBank/DDBJ databases">
        <authorList>
            <person name="Martin H S."/>
        </authorList>
    </citation>
    <scope>NUCLEOTIDE SEQUENCE</scope>
</reference>
<dbReference type="EMBL" id="OW152836">
    <property type="protein sequence ID" value="CAH2057191.1"/>
    <property type="molecule type" value="Genomic_DNA"/>
</dbReference>
<protein>
    <submittedName>
        <fullName evidence="1">Uncharacterized protein</fullName>
    </submittedName>
</protein>
<accession>A0ABN8IHL0</accession>